<evidence type="ECO:0000313" key="4">
    <source>
        <dbReference type="Proteomes" id="UP001623592"/>
    </source>
</evidence>
<name>A0ABW8TE54_9CLOT</name>
<proteinExistence type="predicted"/>
<dbReference type="CDD" id="cd05563">
    <property type="entry name" value="PTS_IIB_ascorbate"/>
    <property type="match status" value="1"/>
</dbReference>
<evidence type="ECO:0000259" key="2">
    <source>
        <dbReference type="PROSITE" id="PS51099"/>
    </source>
</evidence>
<keyword evidence="3" id="KW-0813">Transport</keyword>
<protein>
    <submittedName>
        <fullName evidence="3">PTS sugar transporter subunit IIB</fullName>
    </submittedName>
</protein>
<keyword evidence="1" id="KW-0808">Transferase</keyword>
<keyword evidence="4" id="KW-1185">Reference proteome</keyword>
<sequence>MNIITVCGMGMGSSLILKMNMDDILKKNGISANVEACDLGSLTGKDADLVITTYELKSQIDDKGYNTVYVKNVIDKKIIEETVMEAIRNLNK</sequence>
<feature type="domain" description="PTS EIIB type-2" evidence="2">
    <location>
        <begin position="1"/>
        <end position="91"/>
    </location>
</feature>
<evidence type="ECO:0000256" key="1">
    <source>
        <dbReference type="ARBA" id="ARBA00022679"/>
    </source>
</evidence>
<gene>
    <name evidence="3" type="ORF">ACJDT4_07395</name>
</gene>
<dbReference type="RefSeq" id="WP_406786909.1">
    <property type="nucleotide sequence ID" value="NZ_JBJIAA010000005.1"/>
</dbReference>
<evidence type="ECO:0000313" key="3">
    <source>
        <dbReference type="EMBL" id="MFL0250245.1"/>
    </source>
</evidence>
<dbReference type="Pfam" id="PF02302">
    <property type="entry name" value="PTS_IIB"/>
    <property type="match status" value="1"/>
</dbReference>
<dbReference type="InterPro" id="IPR013011">
    <property type="entry name" value="PTS_EIIB_2"/>
</dbReference>
<dbReference type="SUPFAM" id="SSF52794">
    <property type="entry name" value="PTS system IIB component-like"/>
    <property type="match status" value="1"/>
</dbReference>
<reference evidence="3 4" key="1">
    <citation type="submission" date="2024-11" db="EMBL/GenBank/DDBJ databases">
        <authorList>
            <person name="Heng Y.C."/>
            <person name="Lim A.C.H."/>
            <person name="Lee J.K.Y."/>
            <person name="Kittelmann S."/>
        </authorList>
    </citation>
    <scope>NUCLEOTIDE SEQUENCE [LARGE SCALE GENOMIC DNA]</scope>
    <source>
        <strain evidence="3 4">WILCCON 0114</strain>
    </source>
</reference>
<dbReference type="Gene3D" id="3.40.50.2300">
    <property type="match status" value="1"/>
</dbReference>
<dbReference type="InterPro" id="IPR036095">
    <property type="entry name" value="PTS_EIIB-like_sf"/>
</dbReference>
<organism evidence="3 4">
    <name type="scientific">Clostridium neuense</name>
    <dbReference type="NCBI Taxonomy" id="1728934"/>
    <lineage>
        <taxon>Bacteria</taxon>
        <taxon>Bacillati</taxon>
        <taxon>Bacillota</taxon>
        <taxon>Clostridia</taxon>
        <taxon>Eubacteriales</taxon>
        <taxon>Clostridiaceae</taxon>
        <taxon>Clostridium</taxon>
    </lineage>
</organism>
<keyword evidence="3" id="KW-0762">Sugar transport</keyword>
<accession>A0ABW8TE54</accession>
<dbReference type="EMBL" id="JBJIAA010000005">
    <property type="protein sequence ID" value="MFL0250245.1"/>
    <property type="molecule type" value="Genomic_DNA"/>
</dbReference>
<dbReference type="Proteomes" id="UP001623592">
    <property type="component" value="Unassembled WGS sequence"/>
</dbReference>
<dbReference type="InterPro" id="IPR003501">
    <property type="entry name" value="PTS_EIIB_2/3"/>
</dbReference>
<dbReference type="PROSITE" id="PS51099">
    <property type="entry name" value="PTS_EIIB_TYPE_2"/>
    <property type="match status" value="1"/>
</dbReference>
<comment type="caution">
    <text evidence="3">The sequence shown here is derived from an EMBL/GenBank/DDBJ whole genome shotgun (WGS) entry which is preliminary data.</text>
</comment>